<evidence type="ECO:0000313" key="3">
    <source>
        <dbReference type="Proteomes" id="UP001222932"/>
    </source>
</evidence>
<dbReference type="PANTHER" id="PTHR45348">
    <property type="entry name" value="HYPOTHETICAL OXIDOREDUCTASE (EUROFUNG)"/>
    <property type="match status" value="1"/>
</dbReference>
<organism evidence="2 3">
    <name type="scientific">Cutaneotrichosporon spelunceum</name>
    <dbReference type="NCBI Taxonomy" id="1672016"/>
    <lineage>
        <taxon>Eukaryota</taxon>
        <taxon>Fungi</taxon>
        <taxon>Dikarya</taxon>
        <taxon>Basidiomycota</taxon>
        <taxon>Agaricomycotina</taxon>
        <taxon>Tremellomycetes</taxon>
        <taxon>Trichosporonales</taxon>
        <taxon>Trichosporonaceae</taxon>
        <taxon>Cutaneotrichosporon</taxon>
    </lineage>
</organism>
<dbReference type="EMBL" id="BTCM01000004">
    <property type="protein sequence ID" value="GMK57466.1"/>
    <property type="molecule type" value="Genomic_DNA"/>
</dbReference>
<dbReference type="AlphaFoldDB" id="A0AAD3TVS5"/>
<evidence type="ECO:0000259" key="1">
    <source>
        <dbReference type="SMART" id="SM00829"/>
    </source>
</evidence>
<evidence type="ECO:0000313" key="2">
    <source>
        <dbReference type="EMBL" id="GMK57466.1"/>
    </source>
</evidence>
<protein>
    <recommendedName>
        <fullName evidence="1">Enoyl reductase (ER) domain-containing protein</fullName>
    </recommendedName>
</protein>
<dbReference type="SMART" id="SM00829">
    <property type="entry name" value="PKS_ER"/>
    <property type="match status" value="1"/>
</dbReference>
<dbReference type="Pfam" id="PF00107">
    <property type="entry name" value="ADH_zinc_N"/>
    <property type="match status" value="1"/>
</dbReference>
<comment type="caution">
    <text evidence="2">The sequence shown here is derived from an EMBL/GenBank/DDBJ whole genome shotgun (WGS) entry which is preliminary data.</text>
</comment>
<dbReference type="InterPro" id="IPR011032">
    <property type="entry name" value="GroES-like_sf"/>
</dbReference>
<proteinExistence type="predicted"/>
<gene>
    <name evidence="2" type="ORF">CspeluHIS016_0403000</name>
</gene>
<dbReference type="Gene3D" id="3.40.50.720">
    <property type="entry name" value="NAD(P)-binding Rossmann-like Domain"/>
    <property type="match status" value="1"/>
</dbReference>
<dbReference type="InterPro" id="IPR013149">
    <property type="entry name" value="ADH-like_C"/>
</dbReference>
<dbReference type="InterPro" id="IPR047122">
    <property type="entry name" value="Trans-enoyl_RdTase-like"/>
</dbReference>
<dbReference type="Gene3D" id="3.90.180.10">
    <property type="entry name" value="Medium-chain alcohol dehydrogenases, catalytic domain"/>
    <property type="match status" value="1"/>
</dbReference>
<reference evidence="2" key="2">
    <citation type="submission" date="2023-06" db="EMBL/GenBank/DDBJ databases">
        <authorList>
            <person name="Kobayashi Y."/>
            <person name="Kayamori A."/>
            <person name="Aoki K."/>
            <person name="Shiwa Y."/>
            <person name="Fujita N."/>
            <person name="Sugita T."/>
            <person name="Iwasaki W."/>
            <person name="Tanaka N."/>
            <person name="Takashima M."/>
        </authorList>
    </citation>
    <scope>NUCLEOTIDE SEQUENCE</scope>
    <source>
        <strain evidence="2">HIS016</strain>
    </source>
</reference>
<feature type="domain" description="Enoyl reductase (ER)" evidence="1">
    <location>
        <begin position="15"/>
        <end position="355"/>
    </location>
</feature>
<dbReference type="InterPro" id="IPR020843">
    <property type="entry name" value="ER"/>
</dbReference>
<dbReference type="InterPro" id="IPR013154">
    <property type="entry name" value="ADH-like_N"/>
</dbReference>
<reference evidence="2" key="1">
    <citation type="journal article" date="2023" name="BMC Genomics">
        <title>Chromosome-level genome assemblies of Cutaneotrichosporon spp. (Trichosporonales, Basidiomycota) reveal imbalanced evolution between nucleotide sequences and chromosome synteny.</title>
        <authorList>
            <person name="Kobayashi Y."/>
            <person name="Kayamori A."/>
            <person name="Aoki K."/>
            <person name="Shiwa Y."/>
            <person name="Matsutani M."/>
            <person name="Fujita N."/>
            <person name="Sugita T."/>
            <person name="Iwasaki W."/>
            <person name="Tanaka N."/>
            <person name="Takashima M."/>
        </authorList>
    </citation>
    <scope>NUCLEOTIDE SEQUENCE</scope>
    <source>
        <strain evidence="2">HIS016</strain>
    </source>
</reference>
<dbReference type="SUPFAM" id="SSF51735">
    <property type="entry name" value="NAD(P)-binding Rossmann-fold domains"/>
    <property type="match status" value="1"/>
</dbReference>
<accession>A0AAD3TVS5</accession>
<keyword evidence="3" id="KW-1185">Reference proteome</keyword>
<dbReference type="Proteomes" id="UP001222932">
    <property type="component" value="Unassembled WGS sequence"/>
</dbReference>
<dbReference type="SUPFAM" id="SSF50129">
    <property type="entry name" value="GroES-like"/>
    <property type="match status" value="1"/>
</dbReference>
<name>A0AAD3TVS5_9TREE</name>
<dbReference type="CDD" id="cd08249">
    <property type="entry name" value="enoyl_reductase_like"/>
    <property type="match status" value="1"/>
</dbReference>
<dbReference type="InterPro" id="IPR036291">
    <property type="entry name" value="NAD(P)-bd_dom_sf"/>
</dbReference>
<dbReference type="PANTHER" id="PTHR45348:SF7">
    <property type="entry name" value="ZINC BINDING OXIDOREDUCTASE, PUTATIVE-RELATED"/>
    <property type="match status" value="1"/>
</dbReference>
<dbReference type="Pfam" id="PF08240">
    <property type="entry name" value="ADH_N"/>
    <property type="match status" value="1"/>
</dbReference>
<sequence length="384" mass="40159">MSPPATMNALVLTPSTKSVALKTVPTPNPGPSEVLVKVHAIALNPIDTIYVQLPIAESDRVIGTDFAGVVAAVGEGVKDRKVGDRVAGFQQGACSSNERPGAFADYVLSDSDLLWSVPNSMSLRDAAAVSMCGLTAAQGLFYRLGLPLPANFPTPSIKPASPAPVPTENPVVLVYAGSTSLGMYTLQLARRALPKAKIIAVASPKHAEFLASPPYGADHVVDYRDTAWPEAVRALAPEGVTYAMDCISEGETAVGVNSTLADNGRMAIFRSPQGGGFPADLRIPPIYGAVWEGLGHDFGYGGPVIPADPTARAFAVAFDEYLSQHPLEPNPVRLLPGGLERVTAEGFALLGGIMVAQRGEAVVDGVKLKPLSGEKAVFELVPDK</sequence>
<dbReference type="GO" id="GO:0016651">
    <property type="term" value="F:oxidoreductase activity, acting on NAD(P)H"/>
    <property type="evidence" value="ECO:0007669"/>
    <property type="project" value="InterPro"/>
</dbReference>